<dbReference type="GO" id="GO:0003676">
    <property type="term" value="F:nucleic acid binding"/>
    <property type="evidence" value="ECO:0007669"/>
    <property type="project" value="InterPro"/>
</dbReference>
<dbReference type="InterPro" id="IPR036397">
    <property type="entry name" value="RNaseH_sf"/>
</dbReference>
<dbReference type="PANTHER" id="PTHR47266">
    <property type="entry name" value="ENDONUCLEASE-RELATED"/>
    <property type="match status" value="1"/>
</dbReference>
<dbReference type="Pfam" id="PF17921">
    <property type="entry name" value="Integrase_H2C2"/>
    <property type="match status" value="1"/>
</dbReference>
<dbReference type="SUPFAM" id="SSF53098">
    <property type="entry name" value="Ribonuclease H-like"/>
    <property type="match status" value="1"/>
</dbReference>
<dbReference type="AlphaFoldDB" id="A0A5B7ECI0"/>
<evidence type="ECO:0000259" key="1">
    <source>
        <dbReference type="Pfam" id="PF17921"/>
    </source>
</evidence>
<dbReference type="OrthoDB" id="6378238at2759"/>
<accession>A0A5B7ECI0</accession>
<dbReference type="InterPro" id="IPR012337">
    <property type="entry name" value="RNaseH-like_sf"/>
</dbReference>
<dbReference type="EMBL" id="VSRR010002356">
    <property type="protein sequence ID" value="MPC31039.1"/>
    <property type="molecule type" value="Genomic_DNA"/>
</dbReference>
<sequence>MHRIISRRAVWPGMRKEIKEWVRTCLPCQAAKTHRHTRTPLQTIPTPTERFHTVHIDLVGPLPPCHVHRYLLTCVDRTTRWGTAILMPDSTAEATEKEDVHHTPAELVYGEDLRLSGQFAAPGPPGGQALAFLPVLRQAMANLQPTPPRPPPSRPTHFPADLRDAAAVFLRSGATTGPLQPPYMGPYRVL</sequence>
<feature type="domain" description="Integrase zinc-binding" evidence="1">
    <location>
        <begin position="1"/>
        <end position="33"/>
    </location>
</feature>
<gene>
    <name evidence="2" type="primary">Tf2-9_0</name>
    <name evidence="2" type="ORF">E2C01_024315</name>
</gene>
<proteinExistence type="predicted"/>
<keyword evidence="3" id="KW-1185">Reference proteome</keyword>
<dbReference type="InterPro" id="IPR052160">
    <property type="entry name" value="Gypsy_RT_Integrase-like"/>
</dbReference>
<protein>
    <submittedName>
        <fullName evidence="2">Transposon Tf2-9 polyprotein</fullName>
    </submittedName>
</protein>
<dbReference type="Proteomes" id="UP000324222">
    <property type="component" value="Unassembled WGS sequence"/>
</dbReference>
<evidence type="ECO:0000313" key="3">
    <source>
        <dbReference type="Proteomes" id="UP000324222"/>
    </source>
</evidence>
<dbReference type="Gene3D" id="1.10.340.70">
    <property type="match status" value="1"/>
</dbReference>
<dbReference type="Gene3D" id="3.30.420.10">
    <property type="entry name" value="Ribonuclease H-like superfamily/Ribonuclease H"/>
    <property type="match status" value="1"/>
</dbReference>
<name>A0A5B7ECI0_PORTR</name>
<organism evidence="2 3">
    <name type="scientific">Portunus trituberculatus</name>
    <name type="common">Swimming crab</name>
    <name type="synonym">Neptunus trituberculatus</name>
    <dbReference type="NCBI Taxonomy" id="210409"/>
    <lineage>
        <taxon>Eukaryota</taxon>
        <taxon>Metazoa</taxon>
        <taxon>Ecdysozoa</taxon>
        <taxon>Arthropoda</taxon>
        <taxon>Crustacea</taxon>
        <taxon>Multicrustacea</taxon>
        <taxon>Malacostraca</taxon>
        <taxon>Eumalacostraca</taxon>
        <taxon>Eucarida</taxon>
        <taxon>Decapoda</taxon>
        <taxon>Pleocyemata</taxon>
        <taxon>Brachyura</taxon>
        <taxon>Eubrachyura</taxon>
        <taxon>Portunoidea</taxon>
        <taxon>Portunidae</taxon>
        <taxon>Portuninae</taxon>
        <taxon>Portunus</taxon>
    </lineage>
</organism>
<dbReference type="InterPro" id="IPR041588">
    <property type="entry name" value="Integrase_H2C2"/>
</dbReference>
<evidence type="ECO:0000313" key="2">
    <source>
        <dbReference type="EMBL" id="MPC31039.1"/>
    </source>
</evidence>
<comment type="caution">
    <text evidence="2">The sequence shown here is derived from an EMBL/GenBank/DDBJ whole genome shotgun (WGS) entry which is preliminary data.</text>
</comment>
<reference evidence="2 3" key="1">
    <citation type="submission" date="2019-05" db="EMBL/GenBank/DDBJ databases">
        <title>Another draft genome of Portunus trituberculatus and its Hox gene families provides insights of decapod evolution.</title>
        <authorList>
            <person name="Jeong J.-H."/>
            <person name="Song I."/>
            <person name="Kim S."/>
            <person name="Choi T."/>
            <person name="Kim D."/>
            <person name="Ryu S."/>
            <person name="Kim W."/>
        </authorList>
    </citation>
    <scope>NUCLEOTIDE SEQUENCE [LARGE SCALE GENOMIC DNA]</scope>
    <source>
        <tissue evidence="2">Muscle</tissue>
    </source>
</reference>